<dbReference type="EMBL" id="MHNI01000004">
    <property type="protein sequence ID" value="OGZ43656.1"/>
    <property type="molecule type" value="Genomic_DNA"/>
</dbReference>
<dbReference type="PANTHER" id="PTHR34183">
    <property type="entry name" value="ENDOLYTIC PEPTIDOGLYCAN TRANSGLYCOSYLASE RLPA"/>
    <property type="match status" value="1"/>
</dbReference>
<dbReference type="PANTHER" id="PTHR34183:SF1">
    <property type="entry name" value="ENDOLYTIC PEPTIDOGLYCAN TRANSGLYCOSYLASE RLPA"/>
    <property type="match status" value="1"/>
</dbReference>
<evidence type="ECO:0000313" key="6">
    <source>
        <dbReference type="EMBL" id="OGZ43656.1"/>
    </source>
</evidence>
<evidence type="ECO:0000256" key="4">
    <source>
        <dbReference type="RuleBase" id="RU003495"/>
    </source>
</evidence>
<evidence type="ECO:0000256" key="1">
    <source>
        <dbReference type="ARBA" id="ARBA00023239"/>
    </source>
</evidence>
<dbReference type="HAMAP" id="MF_02071">
    <property type="entry name" value="RlpA"/>
    <property type="match status" value="1"/>
</dbReference>
<evidence type="ECO:0000256" key="2">
    <source>
        <dbReference type="ARBA" id="ARBA00023316"/>
    </source>
</evidence>
<dbReference type="GO" id="GO:0005886">
    <property type="term" value="C:plasma membrane"/>
    <property type="evidence" value="ECO:0007669"/>
    <property type="project" value="UniProtKB-SubCell"/>
</dbReference>
<organism evidence="6 7">
    <name type="scientific">Candidatus Ryanbacteria bacterium RIFCSPHIGHO2_01_45_13</name>
    <dbReference type="NCBI Taxonomy" id="1802112"/>
    <lineage>
        <taxon>Bacteria</taxon>
        <taxon>Candidatus Ryaniibacteriota</taxon>
    </lineage>
</organism>
<evidence type="ECO:0000313" key="7">
    <source>
        <dbReference type="Proteomes" id="UP000176700"/>
    </source>
</evidence>
<keyword evidence="1 3" id="KW-0456">Lyase</keyword>
<comment type="function">
    <text evidence="3">Lytic transglycosylase with a strong preference for naked glycan strands that lack stem peptides.</text>
</comment>
<keyword evidence="3" id="KW-0564">Palmitate</keyword>
<dbReference type="SUPFAM" id="SSF50685">
    <property type="entry name" value="Barwin-like endoglucanases"/>
    <property type="match status" value="1"/>
</dbReference>
<keyword evidence="3" id="KW-0472">Membrane</keyword>
<dbReference type="Proteomes" id="UP000176700">
    <property type="component" value="Unassembled WGS sequence"/>
</dbReference>
<proteinExistence type="inferred from homology"/>
<evidence type="ECO:0000256" key="3">
    <source>
        <dbReference type="HAMAP-Rule" id="MF_02071"/>
    </source>
</evidence>
<gene>
    <name evidence="3" type="primary">rlpA</name>
    <name evidence="6" type="ORF">A2W41_04915</name>
</gene>
<reference evidence="6 7" key="1">
    <citation type="journal article" date="2016" name="Nat. Commun.">
        <title>Thousands of microbial genomes shed light on interconnected biogeochemical processes in an aquifer system.</title>
        <authorList>
            <person name="Anantharaman K."/>
            <person name="Brown C.T."/>
            <person name="Hug L.A."/>
            <person name="Sharon I."/>
            <person name="Castelle C.J."/>
            <person name="Probst A.J."/>
            <person name="Thomas B.C."/>
            <person name="Singh A."/>
            <person name="Wilkins M.J."/>
            <person name="Karaoz U."/>
            <person name="Brodie E.L."/>
            <person name="Williams K.H."/>
            <person name="Hubbard S.S."/>
            <person name="Banfield J.F."/>
        </authorList>
    </citation>
    <scope>NUCLEOTIDE SEQUENCE [LARGE SCALE GENOMIC DNA]</scope>
</reference>
<evidence type="ECO:0000259" key="5">
    <source>
        <dbReference type="Pfam" id="PF03330"/>
    </source>
</evidence>
<dbReference type="InterPro" id="IPR012997">
    <property type="entry name" value="RplA"/>
</dbReference>
<dbReference type="InterPro" id="IPR036908">
    <property type="entry name" value="RlpA-like_sf"/>
</dbReference>
<accession>A0A1G2G028</accession>
<dbReference type="InterPro" id="IPR009009">
    <property type="entry name" value="RlpA-like_DPBB"/>
</dbReference>
<feature type="domain" description="RlpA-like protein double-psi beta-barrel" evidence="5">
    <location>
        <begin position="46"/>
        <end position="128"/>
    </location>
</feature>
<dbReference type="PROSITE" id="PS51257">
    <property type="entry name" value="PROKAR_LIPOPROTEIN"/>
    <property type="match status" value="1"/>
</dbReference>
<comment type="caution">
    <text evidence="6">The sequence shown here is derived from an EMBL/GenBank/DDBJ whole genome shotgun (WGS) entry which is preliminary data.</text>
</comment>
<dbReference type="GO" id="GO:0071555">
    <property type="term" value="P:cell wall organization"/>
    <property type="evidence" value="ECO:0007669"/>
    <property type="project" value="UniProtKB-KW"/>
</dbReference>
<dbReference type="GO" id="GO:0000270">
    <property type="term" value="P:peptidoglycan metabolic process"/>
    <property type="evidence" value="ECO:0007669"/>
    <property type="project" value="UniProtKB-UniRule"/>
</dbReference>
<keyword evidence="3" id="KW-0449">Lipoprotein</keyword>
<dbReference type="GO" id="GO:0008932">
    <property type="term" value="F:lytic endotransglycosylase activity"/>
    <property type="evidence" value="ECO:0007669"/>
    <property type="project" value="UniProtKB-UniRule"/>
</dbReference>
<dbReference type="EC" id="4.2.2.-" evidence="3"/>
<dbReference type="InterPro" id="IPR034718">
    <property type="entry name" value="RlpA"/>
</dbReference>
<name>A0A1G2G028_9BACT</name>
<keyword evidence="2 3" id="KW-0961">Cell wall biogenesis/degradation</keyword>
<dbReference type="CDD" id="cd22268">
    <property type="entry name" value="DPBB_RlpA-like"/>
    <property type="match status" value="1"/>
</dbReference>
<protein>
    <recommendedName>
        <fullName evidence="3">Probable endolytic peptidoglycan transglycosylase RlpA</fullName>
        <ecNumber evidence="3">4.2.2.-</ecNumber>
    </recommendedName>
</protein>
<comment type="subcellular location">
    <subcellularLocation>
        <location evidence="3">Cell membrane</location>
        <topology evidence="3">Lipid-anchor</topology>
    </subcellularLocation>
</comment>
<keyword evidence="3" id="KW-1003">Cell membrane</keyword>
<comment type="similarity">
    <text evidence="3 4">Belongs to the RlpA family.</text>
</comment>
<dbReference type="AlphaFoldDB" id="A0A1G2G028"/>
<dbReference type="Gene3D" id="2.40.40.10">
    <property type="entry name" value="RlpA-like domain"/>
    <property type="match status" value="1"/>
</dbReference>
<dbReference type="NCBIfam" id="TIGR00413">
    <property type="entry name" value="rlpA"/>
    <property type="match status" value="1"/>
</dbReference>
<sequence length="139" mass="15317">MRVLALLIIGFVIGLVLSASGCIEEGTFLNVVRTQEHPREESFFARASWYGIPYHGRTMANGRTFNMYDPQTVAHKTLPFGTRLLLTNLANGRQITAIVRDRGPFIEGRALDLSMAGAEKLGFKQEGLTLLKAVVIAKP</sequence>
<dbReference type="Pfam" id="PF03330">
    <property type="entry name" value="DPBB_1"/>
    <property type="match status" value="1"/>
</dbReference>